<dbReference type="Pfam" id="PF00381">
    <property type="entry name" value="PTS-HPr"/>
    <property type="match status" value="1"/>
</dbReference>
<sequence length="87" mass="8970">MVSEKVTLVNPQGLHMRPAGLFASTMGKFASDVTVVAPEKEVNGKSPMALMAAGIPCGTEIEIKCDGPDEAEALKAAVELVKSGLGE</sequence>
<dbReference type="PROSITE" id="PS51350">
    <property type="entry name" value="PTS_HPR_DOM"/>
    <property type="match status" value="1"/>
</dbReference>
<evidence type="ECO:0000256" key="2">
    <source>
        <dbReference type="ARBA" id="ARBA00022490"/>
    </source>
</evidence>
<dbReference type="NCBIfam" id="TIGR01003">
    <property type="entry name" value="PTS_HPr_family"/>
    <property type="match status" value="1"/>
</dbReference>
<dbReference type="Gene3D" id="3.30.1340.10">
    <property type="entry name" value="HPr-like"/>
    <property type="match status" value="1"/>
</dbReference>
<proteinExistence type="predicted"/>
<dbReference type="Proteomes" id="UP000700908">
    <property type="component" value="Unassembled WGS sequence"/>
</dbReference>
<protein>
    <submittedName>
        <fullName evidence="5">HPr family phosphocarrier protein</fullName>
    </submittedName>
</protein>
<dbReference type="PANTHER" id="PTHR33705:SF2">
    <property type="entry name" value="PHOSPHOCARRIER PROTEIN NPR"/>
    <property type="match status" value="1"/>
</dbReference>
<comment type="subcellular location">
    <subcellularLocation>
        <location evidence="1">Cytoplasm</location>
    </subcellularLocation>
</comment>
<dbReference type="EMBL" id="JAIMFO010000004">
    <property type="protein sequence ID" value="MBY4796870.1"/>
    <property type="molecule type" value="Genomic_DNA"/>
</dbReference>
<evidence type="ECO:0000313" key="6">
    <source>
        <dbReference type="Proteomes" id="UP000700908"/>
    </source>
</evidence>
<dbReference type="SUPFAM" id="SSF55594">
    <property type="entry name" value="HPr-like"/>
    <property type="match status" value="1"/>
</dbReference>
<feature type="domain" description="HPr" evidence="4">
    <location>
        <begin position="1"/>
        <end position="87"/>
    </location>
</feature>
<dbReference type="InterPro" id="IPR000032">
    <property type="entry name" value="HPr-like"/>
</dbReference>
<dbReference type="CDD" id="cd00367">
    <property type="entry name" value="PTS-HPr_like"/>
    <property type="match status" value="1"/>
</dbReference>
<dbReference type="RefSeq" id="WP_222198594.1">
    <property type="nucleotide sequence ID" value="NZ_JAIMFO010000004.1"/>
</dbReference>
<dbReference type="PANTHER" id="PTHR33705">
    <property type="entry name" value="PHOSPHOCARRIER PROTEIN HPR"/>
    <property type="match status" value="1"/>
</dbReference>
<dbReference type="InterPro" id="IPR050399">
    <property type="entry name" value="HPr"/>
</dbReference>
<keyword evidence="6" id="KW-1185">Reference proteome</keyword>
<name>A0ABS7MIF0_9ACTN</name>
<comment type="caution">
    <text evidence="5">The sequence shown here is derived from an EMBL/GenBank/DDBJ whole genome shotgun (WGS) entry which is preliminary data.</text>
</comment>
<dbReference type="PRINTS" id="PR00107">
    <property type="entry name" value="PHOSPHOCPHPR"/>
</dbReference>
<accession>A0ABS7MIF0</accession>
<keyword evidence="2" id="KW-0963">Cytoplasm</keyword>
<gene>
    <name evidence="5" type="ORF">K6V98_00615</name>
</gene>
<dbReference type="InterPro" id="IPR035895">
    <property type="entry name" value="HPr-like_sf"/>
</dbReference>
<evidence type="ECO:0000259" key="4">
    <source>
        <dbReference type="PROSITE" id="PS51350"/>
    </source>
</evidence>
<organism evidence="5 6">
    <name type="scientific">Collinsella ureilytica</name>
    <dbReference type="NCBI Taxonomy" id="2869515"/>
    <lineage>
        <taxon>Bacteria</taxon>
        <taxon>Bacillati</taxon>
        <taxon>Actinomycetota</taxon>
        <taxon>Coriobacteriia</taxon>
        <taxon>Coriobacteriales</taxon>
        <taxon>Coriobacteriaceae</taxon>
        <taxon>Collinsella</taxon>
    </lineage>
</organism>
<evidence type="ECO:0000313" key="5">
    <source>
        <dbReference type="EMBL" id="MBY4796870.1"/>
    </source>
</evidence>
<evidence type="ECO:0000256" key="3">
    <source>
        <dbReference type="ARBA" id="ARBA00022683"/>
    </source>
</evidence>
<keyword evidence="3" id="KW-0598">Phosphotransferase system</keyword>
<reference evidence="5 6" key="1">
    <citation type="submission" date="2021-08" db="EMBL/GenBank/DDBJ databases">
        <title>Collinsella faecalis sp. nov. isolated from swine faeces.</title>
        <authorList>
            <person name="Oh B.S."/>
            <person name="Lee J.H."/>
        </authorList>
    </citation>
    <scope>NUCLEOTIDE SEQUENCE [LARGE SCALE GENOMIC DNA]</scope>
    <source>
        <strain evidence="5 6">AGMB00827</strain>
    </source>
</reference>
<evidence type="ECO:0000256" key="1">
    <source>
        <dbReference type="ARBA" id="ARBA00004496"/>
    </source>
</evidence>